<dbReference type="InterPro" id="IPR036515">
    <property type="entry name" value="Transposase_17_sf"/>
</dbReference>
<protein>
    <submittedName>
        <fullName evidence="1">Transposase</fullName>
    </submittedName>
</protein>
<dbReference type="PANTHER" id="PTHR34322">
    <property type="entry name" value="TRANSPOSASE, Y1_TNP DOMAIN-CONTAINING"/>
    <property type="match status" value="1"/>
</dbReference>
<accession>A0ABT0LFP2</accession>
<dbReference type="PANTHER" id="PTHR34322:SF2">
    <property type="entry name" value="TRANSPOSASE IS200-LIKE DOMAIN-CONTAINING PROTEIN"/>
    <property type="match status" value="1"/>
</dbReference>
<organism evidence="1 2">
    <name type="scientific">Shewanella surugensis</name>
    <dbReference type="NCBI Taxonomy" id="212020"/>
    <lineage>
        <taxon>Bacteria</taxon>
        <taxon>Pseudomonadati</taxon>
        <taxon>Pseudomonadota</taxon>
        <taxon>Gammaproteobacteria</taxon>
        <taxon>Alteromonadales</taxon>
        <taxon>Shewanellaceae</taxon>
        <taxon>Shewanella</taxon>
    </lineage>
</organism>
<evidence type="ECO:0000313" key="1">
    <source>
        <dbReference type="EMBL" id="MCL1126526.1"/>
    </source>
</evidence>
<proteinExistence type="predicted"/>
<dbReference type="SUPFAM" id="SSF143422">
    <property type="entry name" value="Transposase IS200-like"/>
    <property type="match status" value="1"/>
</dbReference>
<dbReference type="RefSeq" id="WP_248941919.1">
    <property type="nucleotide sequence ID" value="NZ_JAKIKS010000092.1"/>
</dbReference>
<keyword evidence="2" id="KW-1185">Reference proteome</keyword>
<reference evidence="1 2" key="1">
    <citation type="submission" date="2022-01" db="EMBL/GenBank/DDBJ databases">
        <title>Whole genome-based taxonomy of the Shewanellaceae.</title>
        <authorList>
            <person name="Martin-Rodriguez A.J."/>
        </authorList>
    </citation>
    <scope>NUCLEOTIDE SEQUENCE [LARGE SCALE GENOMIC DNA]</scope>
    <source>
        <strain evidence="1 2">DSM 17177</strain>
    </source>
</reference>
<comment type="caution">
    <text evidence="1">The sequence shown here is derived from an EMBL/GenBank/DDBJ whole genome shotgun (WGS) entry which is preliminary data.</text>
</comment>
<name>A0ABT0LFP2_9GAMM</name>
<sequence length="344" mass="40551">MTECRKKLIHIDSTPFYHISNYCVRGAYLVNDNPKTKQVDLHRAHWFVDKLIQLSTIFCIDIAAYTILPRHYHLVLKVNTDNAKNLTSLQVIERWRQVFNPHVLAIKYINKELFSNTEQEQFDEFISQWRERLTNISWFMRCLNETISRKVNKEDHCKGAFWQGRFKSQALLDEPAILACIMYVDLAPIREQLAQSLENIYLSSIQLRVAAFKQAQKEAQIYDVEGDFLAIAQQPSTLLPFDHMTRSGKQIHLPFHLFDYIELIKWTHKGIIENNVPSNQHNTPKLLTRLTINKKDWINTCRHFSQHYSHAIGSWQKMCEFSRQFNGKWCKGKKNSQQLHPAHQ</sequence>
<gene>
    <name evidence="1" type="ORF">L2764_19060</name>
</gene>
<dbReference type="Gene3D" id="3.30.70.1290">
    <property type="entry name" value="Transposase IS200-like"/>
    <property type="match status" value="1"/>
</dbReference>
<dbReference type="EMBL" id="JAKIKS010000092">
    <property type="protein sequence ID" value="MCL1126526.1"/>
    <property type="molecule type" value="Genomic_DNA"/>
</dbReference>
<evidence type="ECO:0000313" key="2">
    <source>
        <dbReference type="Proteomes" id="UP001203423"/>
    </source>
</evidence>
<dbReference type="Proteomes" id="UP001203423">
    <property type="component" value="Unassembled WGS sequence"/>
</dbReference>